<accession>A0A0F9BFB8</accession>
<comment type="caution">
    <text evidence="1">The sequence shown here is derived from an EMBL/GenBank/DDBJ whole genome shotgun (WGS) entry which is preliminary data.</text>
</comment>
<dbReference type="AlphaFoldDB" id="A0A0F9BFB8"/>
<sequence length="144" mass="16391">MSSRDERHHDDAELILTGRRFFGRIRAFDLACPRCDQVYQVGQGSRTKRAWDKQTGRFRCVCGCGLRMNLGILGWNVSLGPGFTPADAIPLNPYQALQLRELTRAVFVGKKLPYRGDQNRVIDAECSCIRIEHDSECLLHGRLR</sequence>
<evidence type="ECO:0000313" key="1">
    <source>
        <dbReference type="EMBL" id="KKL20430.1"/>
    </source>
</evidence>
<name>A0A0F9BFB8_9ZZZZ</name>
<protein>
    <submittedName>
        <fullName evidence="1">Uncharacterized protein</fullName>
    </submittedName>
</protein>
<organism evidence="1">
    <name type="scientific">marine sediment metagenome</name>
    <dbReference type="NCBI Taxonomy" id="412755"/>
    <lineage>
        <taxon>unclassified sequences</taxon>
        <taxon>metagenomes</taxon>
        <taxon>ecological metagenomes</taxon>
    </lineage>
</organism>
<reference evidence="1" key="1">
    <citation type="journal article" date="2015" name="Nature">
        <title>Complex archaea that bridge the gap between prokaryotes and eukaryotes.</title>
        <authorList>
            <person name="Spang A."/>
            <person name="Saw J.H."/>
            <person name="Jorgensen S.L."/>
            <person name="Zaremba-Niedzwiedzka K."/>
            <person name="Martijn J."/>
            <person name="Lind A.E."/>
            <person name="van Eijk R."/>
            <person name="Schleper C."/>
            <person name="Guy L."/>
            <person name="Ettema T.J."/>
        </authorList>
    </citation>
    <scope>NUCLEOTIDE SEQUENCE</scope>
</reference>
<dbReference type="EMBL" id="LAZR01038102">
    <property type="protein sequence ID" value="KKL20430.1"/>
    <property type="molecule type" value="Genomic_DNA"/>
</dbReference>
<gene>
    <name evidence="1" type="ORF">LCGC14_2455540</name>
</gene>
<proteinExistence type="predicted"/>